<evidence type="ECO:0000313" key="3">
    <source>
        <dbReference type="EMBL" id="KAJ3261319.1"/>
    </source>
</evidence>
<feature type="transmembrane region" description="Helical" evidence="2">
    <location>
        <begin position="151"/>
        <end position="172"/>
    </location>
</feature>
<evidence type="ECO:0000256" key="2">
    <source>
        <dbReference type="SAM" id="Phobius"/>
    </source>
</evidence>
<dbReference type="EMBL" id="JADGKB010000006">
    <property type="protein sequence ID" value="KAJ3261319.1"/>
    <property type="molecule type" value="Genomic_DNA"/>
</dbReference>
<dbReference type="Proteomes" id="UP001210925">
    <property type="component" value="Unassembled WGS sequence"/>
</dbReference>
<keyword evidence="2" id="KW-0472">Membrane</keyword>
<feature type="compositionally biased region" description="Low complexity" evidence="1">
    <location>
        <begin position="36"/>
        <end position="47"/>
    </location>
</feature>
<protein>
    <submittedName>
        <fullName evidence="3">Uncharacterized protein</fullName>
    </submittedName>
</protein>
<feature type="compositionally biased region" description="Pro residues" evidence="1">
    <location>
        <begin position="13"/>
        <end position="35"/>
    </location>
</feature>
<feature type="region of interest" description="Disordered" evidence="1">
    <location>
        <begin position="224"/>
        <end position="243"/>
    </location>
</feature>
<keyword evidence="2" id="KW-1133">Transmembrane helix</keyword>
<evidence type="ECO:0000313" key="4">
    <source>
        <dbReference type="Proteomes" id="UP001210925"/>
    </source>
</evidence>
<organism evidence="3 4">
    <name type="scientific">Boothiomyces macroporosus</name>
    <dbReference type="NCBI Taxonomy" id="261099"/>
    <lineage>
        <taxon>Eukaryota</taxon>
        <taxon>Fungi</taxon>
        <taxon>Fungi incertae sedis</taxon>
        <taxon>Chytridiomycota</taxon>
        <taxon>Chytridiomycota incertae sedis</taxon>
        <taxon>Chytridiomycetes</taxon>
        <taxon>Rhizophydiales</taxon>
        <taxon>Terramycetaceae</taxon>
        <taxon>Boothiomyces</taxon>
    </lineage>
</organism>
<keyword evidence="4" id="KW-1185">Reference proteome</keyword>
<name>A0AAD5UP10_9FUNG</name>
<dbReference type="AlphaFoldDB" id="A0AAD5UP10"/>
<feature type="compositionally biased region" description="Low complexity" evidence="1">
    <location>
        <begin position="57"/>
        <end position="67"/>
    </location>
</feature>
<gene>
    <name evidence="3" type="ORF">HK103_005927</name>
</gene>
<keyword evidence="2" id="KW-0812">Transmembrane</keyword>
<feature type="compositionally biased region" description="Low complexity" evidence="1">
    <location>
        <begin position="75"/>
        <end position="110"/>
    </location>
</feature>
<sequence>MLNRIFKRVPDTPTNPPASPPKATAAPPPNPPPQTQAPAPQVTQGSSGTTGSGGTSSNGNDNGNRNPPANPPAANPTQPQANGNNSPSQTQAPNNNNAPNANSNPLPTAAVNNGVAAPGSTVIDGNTVTPTNAPSVTNSAQNNAINFTSGGFIAVYVIAALIAFGCFLYLILNTGKRKPNSEAFSDLHPMDGMEKFAPSSSRSPNNSYSAVPKLEDIPVFTEEVASQNQSLDSGPTRIEQSPKESLYLSTNAPGWSGKRPGAEPIRAQSQRYNRPAYMAPVRSLSQTQQYTPNLDQDRQYTSPVGSKTYGNDQDVWGYSSNEHYSYPSTYTNEDYEKYNSQVYQNQQYSNQPYSAYRQNGNYDENAIWEGQPSYRY</sequence>
<comment type="caution">
    <text evidence="3">The sequence shown here is derived from an EMBL/GenBank/DDBJ whole genome shotgun (WGS) entry which is preliminary data.</text>
</comment>
<evidence type="ECO:0000256" key="1">
    <source>
        <dbReference type="SAM" id="MobiDB-lite"/>
    </source>
</evidence>
<accession>A0AAD5UP10</accession>
<feature type="region of interest" description="Disordered" evidence="1">
    <location>
        <begin position="1"/>
        <end position="128"/>
    </location>
</feature>
<reference evidence="3" key="1">
    <citation type="submission" date="2020-05" db="EMBL/GenBank/DDBJ databases">
        <title>Phylogenomic resolution of chytrid fungi.</title>
        <authorList>
            <person name="Stajich J.E."/>
            <person name="Amses K."/>
            <person name="Simmons R."/>
            <person name="Seto K."/>
            <person name="Myers J."/>
            <person name="Bonds A."/>
            <person name="Quandt C.A."/>
            <person name="Barry K."/>
            <person name="Liu P."/>
            <person name="Grigoriev I."/>
            <person name="Longcore J.E."/>
            <person name="James T.Y."/>
        </authorList>
    </citation>
    <scope>NUCLEOTIDE SEQUENCE</scope>
    <source>
        <strain evidence="3">PLAUS21</strain>
    </source>
</reference>
<feature type="compositionally biased region" description="Polar residues" evidence="1">
    <location>
        <begin position="224"/>
        <end position="233"/>
    </location>
</feature>
<proteinExistence type="predicted"/>